<evidence type="ECO:0000259" key="2">
    <source>
        <dbReference type="PROSITE" id="PS51819"/>
    </source>
</evidence>
<sequence length="131" mass="14283">MRLEHVAIDVHDPVAMAAWYVENLGMTIVRSEHVSPFAHFLADGTGQSVIEIYNNPATTVPDYSTVHPLQQHFAFNVDDMEQTHAALVAAGATAAGPINTTPAGDQLAFLRDPWNVTIQLVKRNVPLLGKQ</sequence>
<dbReference type="AlphaFoldDB" id="A0A0P9CUD3"/>
<dbReference type="InterPro" id="IPR051785">
    <property type="entry name" value="MMCE/EMCE_epimerase"/>
</dbReference>
<dbReference type="GO" id="GO:0046872">
    <property type="term" value="F:metal ion binding"/>
    <property type="evidence" value="ECO:0007669"/>
    <property type="project" value="UniProtKB-KW"/>
</dbReference>
<dbReference type="PROSITE" id="PS51819">
    <property type="entry name" value="VOC"/>
    <property type="match status" value="1"/>
</dbReference>
<dbReference type="SUPFAM" id="SSF54593">
    <property type="entry name" value="Glyoxalase/Bleomycin resistance protein/Dihydroxybiphenyl dioxygenase"/>
    <property type="match status" value="1"/>
</dbReference>
<dbReference type="Proteomes" id="UP000050509">
    <property type="component" value="Unassembled WGS sequence"/>
</dbReference>
<dbReference type="PANTHER" id="PTHR43048:SF5">
    <property type="entry name" value="BLR5325 PROTEIN"/>
    <property type="match status" value="1"/>
</dbReference>
<gene>
    <name evidence="3" type="ORF">SE17_31690</name>
</gene>
<comment type="caution">
    <text evidence="3">The sequence shown here is derived from an EMBL/GenBank/DDBJ whole genome shotgun (WGS) entry which is preliminary data.</text>
</comment>
<proteinExistence type="predicted"/>
<feature type="domain" description="VOC" evidence="2">
    <location>
        <begin position="2"/>
        <end position="123"/>
    </location>
</feature>
<keyword evidence="1" id="KW-0479">Metal-binding</keyword>
<protein>
    <recommendedName>
        <fullName evidence="2">VOC domain-containing protein</fullName>
    </recommendedName>
</protein>
<dbReference type="EMBL" id="LJCR01001865">
    <property type="protein sequence ID" value="KPV49601.1"/>
    <property type="molecule type" value="Genomic_DNA"/>
</dbReference>
<dbReference type="InterPro" id="IPR029068">
    <property type="entry name" value="Glyas_Bleomycin-R_OHBP_Dase"/>
</dbReference>
<dbReference type="GO" id="GO:0046491">
    <property type="term" value="P:L-methylmalonyl-CoA metabolic process"/>
    <property type="evidence" value="ECO:0007669"/>
    <property type="project" value="TreeGrafter"/>
</dbReference>
<keyword evidence="4" id="KW-1185">Reference proteome</keyword>
<dbReference type="CDD" id="cd06587">
    <property type="entry name" value="VOC"/>
    <property type="match status" value="1"/>
</dbReference>
<dbReference type="GO" id="GO:0004493">
    <property type="term" value="F:methylmalonyl-CoA epimerase activity"/>
    <property type="evidence" value="ECO:0007669"/>
    <property type="project" value="TreeGrafter"/>
</dbReference>
<dbReference type="PANTHER" id="PTHR43048">
    <property type="entry name" value="METHYLMALONYL-COA EPIMERASE"/>
    <property type="match status" value="1"/>
</dbReference>
<dbReference type="Gene3D" id="3.10.180.10">
    <property type="entry name" value="2,3-Dihydroxybiphenyl 1,2-Dioxygenase, domain 1"/>
    <property type="match status" value="1"/>
</dbReference>
<organism evidence="3 4">
    <name type="scientific">Kouleothrix aurantiaca</name>
    <dbReference type="NCBI Taxonomy" id="186479"/>
    <lineage>
        <taxon>Bacteria</taxon>
        <taxon>Bacillati</taxon>
        <taxon>Chloroflexota</taxon>
        <taxon>Chloroflexia</taxon>
        <taxon>Chloroflexales</taxon>
        <taxon>Roseiflexineae</taxon>
        <taxon>Roseiflexaceae</taxon>
        <taxon>Kouleothrix</taxon>
    </lineage>
</organism>
<dbReference type="Pfam" id="PF00903">
    <property type="entry name" value="Glyoxalase"/>
    <property type="match status" value="1"/>
</dbReference>
<evidence type="ECO:0000313" key="3">
    <source>
        <dbReference type="EMBL" id="KPV49601.1"/>
    </source>
</evidence>
<dbReference type="InterPro" id="IPR037523">
    <property type="entry name" value="VOC_core"/>
</dbReference>
<evidence type="ECO:0000256" key="1">
    <source>
        <dbReference type="ARBA" id="ARBA00022723"/>
    </source>
</evidence>
<accession>A0A0P9CUD3</accession>
<evidence type="ECO:0000313" key="4">
    <source>
        <dbReference type="Proteomes" id="UP000050509"/>
    </source>
</evidence>
<name>A0A0P9CUD3_9CHLR</name>
<dbReference type="InterPro" id="IPR004360">
    <property type="entry name" value="Glyas_Fos-R_dOase_dom"/>
</dbReference>
<reference evidence="3 4" key="1">
    <citation type="submission" date="2015-09" db="EMBL/GenBank/DDBJ databases">
        <title>Draft genome sequence of Kouleothrix aurantiaca JCM 19913.</title>
        <authorList>
            <person name="Hemp J."/>
        </authorList>
    </citation>
    <scope>NUCLEOTIDE SEQUENCE [LARGE SCALE GENOMIC DNA]</scope>
    <source>
        <strain evidence="3 4">COM-B</strain>
    </source>
</reference>